<protein>
    <submittedName>
        <fullName evidence="3">Uncharacterized protein</fullName>
    </submittedName>
</protein>
<feature type="transmembrane region" description="Helical" evidence="2">
    <location>
        <begin position="52"/>
        <end position="75"/>
    </location>
</feature>
<feature type="region of interest" description="Disordered" evidence="1">
    <location>
        <begin position="291"/>
        <end position="313"/>
    </location>
</feature>
<dbReference type="Proteomes" id="UP000636479">
    <property type="component" value="Unassembled WGS sequence"/>
</dbReference>
<comment type="caution">
    <text evidence="3">The sequence shown here is derived from an EMBL/GenBank/DDBJ whole genome shotgun (WGS) entry which is preliminary data.</text>
</comment>
<reference evidence="3" key="1">
    <citation type="submission" date="2020-05" db="EMBL/GenBank/DDBJ databases">
        <title>Mycena genomes resolve the evolution of fungal bioluminescence.</title>
        <authorList>
            <person name="Tsai I.J."/>
        </authorList>
    </citation>
    <scope>NUCLEOTIDE SEQUENCE</scope>
    <source>
        <strain evidence="3">171206Taipei</strain>
    </source>
</reference>
<sequence length="313" mass="34527">MGDQSLPLERSWYIGNTFFAILYGLQLSMYLQSMYHLNVDTANLKAKRSSKVFYMAYSSLLLVLITIAFAANLWFGEAMWIEHRDIEGGPVEFFGENIAAWYNTFGTAADVTANVLGDGLMLYRCFIFWGHMKLAMVFPTLIYLASVAMGITTTIQSGLPNGNFFQGVTVNFGIPWLVLTIVFNILVTAMIVARLLWVQNKMSSVLGTDVSKRYTGLLAVLVESALPFTVLGIVYLALYIRNLPEALSLADIWGAVVALSPQAIILRLAVGAGWTKDAFDRVSTGMELSVVNHGGEEQEESQRSKASHPSSHV</sequence>
<keyword evidence="2" id="KW-1133">Transmembrane helix</keyword>
<dbReference type="AlphaFoldDB" id="A0A8H6TAA0"/>
<evidence type="ECO:0000256" key="2">
    <source>
        <dbReference type="SAM" id="Phobius"/>
    </source>
</evidence>
<keyword evidence="2" id="KW-0472">Membrane</keyword>
<gene>
    <name evidence="3" type="ORF">MIND_00233400</name>
</gene>
<evidence type="ECO:0000313" key="4">
    <source>
        <dbReference type="Proteomes" id="UP000636479"/>
    </source>
</evidence>
<proteinExistence type="predicted"/>
<feature type="transmembrane region" description="Helical" evidence="2">
    <location>
        <begin position="217"/>
        <end position="240"/>
    </location>
</feature>
<evidence type="ECO:0000313" key="3">
    <source>
        <dbReference type="EMBL" id="KAF7312205.1"/>
    </source>
</evidence>
<dbReference type="RefSeq" id="XP_037224313.1">
    <property type="nucleotide sequence ID" value="XM_037359218.1"/>
</dbReference>
<keyword evidence="4" id="KW-1185">Reference proteome</keyword>
<feature type="transmembrane region" description="Helical" evidence="2">
    <location>
        <begin position="176"/>
        <end position="197"/>
    </location>
</feature>
<dbReference type="GeneID" id="59341734"/>
<name>A0A8H6TAA0_9AGAR</name>
<dbReference type="EMBL" id="JACAZF010000002">
    <property type="protein sequence ID" value="KAF7312205.1"/>
    <property type="molecule type" value="Genomic_DNA"/>
</dbReference>
<organism evidence="3 4">
    <name type="scientific">Mycena indigotica</name>
    <dbReference type="NCBI Taxonomy" id="2126181"/>
    <lineage>
        <taxon>Eukaryota</taxon>
        <taxon>Fungi</taxon>
        <taxon>Dikarya</taxon>
        <taxon>Basidiomycota</taxon>
        <taxon>Agaricomycotina</taxon>
        <taxon>Agaricomycetes</taxon>
        <taxon>Agaricomycetidae</taxon>
        <taxon>Agaricales</taxon>
        <taxon>Marasmiineae</taxon>
        <taxon>Mycenaceae</taxon>
        <taxon>Mycena</taxon>
    </lineage>
</organism>
<dbReference type="OrthoDB" id="3351617at2759"/>
<feature type="transmembrane region" description="Helical" evidence="2">
    <location>
        <begin position="252"/>
        <end position="274"/>
    </location>
</feature>
<feature type="transmembrane region" description="Helical" evidence="2">
    <location>
        <begin position="12"/>
        <end position="31"/>
    </location>
</feature>
<feature type="transmembrane region" description="Helical" evidence="2">
    <location>
        <begin position="135"/>
        <end position="156"/>
    </location>
</feature>
<evidence type="ECO:0000256" key="1">
    <source>
        <dbReference type="SAM" id="MobiDB-lite"/>
    </source>
</evidence>
<accession>A0A8H6TAA0</accession>
<feature type="compositionally biased region" description="Basic and acidic residues" evidence="1">
    <location>
        <begin position="294"/>
        <end position="303"/>
    </location>
</feature>
<keyword evidence="2" id="KW-0812">Transmembrane</keyword>